<dbReference type="InterPro" id="IPR015915">
    <property type="entry name" value="Kelch-typ_b-propeller"/>
</dbReference>
<dbReference type="FunFam" id="2.120.10.80:FF:000218">
    <property type="entry name" value="LD20420p"/>
    <property type="match status" value="1"/>
</dbReference>
<dbReference type="GO" id="GO:0005737">
    <property type="term" value="C:cytoplasm"/>
    <property type="evidence" value="ECO:0000318"/>
    <property type="project" value="GO_Central"/>
</dbReference>
<dbReference type="PANTHER" id="PTHR46461">
    <property type="entry name" value="KELCH DOMAIN-CONTAINING PROTEIN 3"/>
    <property type="match status" value="1"/>
</dbReference>
<dbReference type="InterPro" id="IPR052637">
    <property type="entry name" value="KLHDC3-like"/>
</dbReference>
<accession>A0A7M7PQC4</accession>
<dbReference type="Proteomes" id="UP000007110">
    <property type="component" value="Unassembled WGS sequence"/>
</dbReference>
<dbReference type="PANTHER" id="PTHR46461:SF1">
    <property type="entry name" value="KELCH DOMAIN-CONTAINING PROTEIN 3"/>
    <property type="match status" value="1"/>
</dbReference>
<dbReference type="KEGG" id="spu:756807"/>
<dbReference type="RefSeq" id="XP_030855259.1">
    <property type="nucleotide sequence ID" value="XM_030999399.1"/>
</dbReference>
<dbReference type="FunFam" id="2.120.10.80:FF:000134">
    <property type="entry name" value="Kelch domain-containing protein, putative"/>
    <property type="match status" value="1"/>
</dbReference>
<dbReference type="EnsemblMetazoa" id="XM_030999399">
    <property type="protein sequence ID" value="XP_030855259"/>
    <property type="gene ID" value="LOC756807"/>
</dbReference>
<dbReference type="GeneID" id="756807"/>
<dbReference type="AlphaFoldDB" id="A0A7M7PQC4"/>
<evidence type="ECO:0000313" key="1">
    <source>
        <dbReference type="EnsemblMetazoa" id="XP_030855259"/>
    </source>
</evidence>
<dbReference type="InParanoid" id="A0A7M7PQC4"/>
<evidence type="ECO:0000313" key="2">
    <source>
        <dbReference type="Proteomes" id="UP000007110"/>
    </source>
</evidence>
<dbReference type="CTD" id="116138"/>
<dbReference type="Pfam" id="PF24681">
    <property type="entry name" value="Kelch_KLHDC2_KLHL20_DRC7"/>
    <property type="match status" value="1"/>
</dbReference>
<name>A0A7M7PQC4_STRPU</name>
<reference evidence="2" key="1">
    <citation type="submission" date="2015-02" db="EMBL/GenBank/DDBJ databases">
        <title>Genome sequencing for Strongylocentrotus purpuratus.</title>
        <authorList>
            <person name="Murali S."/>
            <person name="Liu Y."/>
            <person name="Vee V."/>
            <person name="English A."/>
            <person name="Wang M."/>
            <person name="Skinner E."/>
            <person name="Han Y."/>
            <person name="Muzny D.M."/>
            <person name="Worley K.C."/>
            <person name="Gibbs R.A."/>
        </authorList>
    </citation>
    <scope>NUCLEOTIDE SEQUENCE</scope>
</reference>
<sequence>MAQWIVHTDGGPRRVNHAAVNVGDLIYSFGGYCTGGDYERKNPIDSFVFSIGRLKWSKLSHSNGPNECPRHIPFQRYGHSVVVYNDKIYLWGGRNDTSGADNKLYSFDTKTNRWTLETPTGQLPDATDGHSACVIGHRMYVFGGFIDLLQSYSNLTFALDFRDMKWTLLDPRKQIPHWRDFHTATPVGDQIFVFGGRSDRSGPWYTGQEFYCNELKMFDIRNSDWTSPKATGTPPIGRRSHSTVLYDNHLSVFAGFNHTIDTHFNDVHQLDLSTFEWKKLHCKGKVPCKRRRQCCVMHGDRMFMFGGTSPREKQNPGGSIGENLIDLADLHILDFDPSLKTMCQMSIINERIDTTCLPKTLRWEINAMISNSDITPLPYEATQQG</sequence>
<keyword evidence="2" id="KW-1185">Reference proteome</keyword>
<dbReference type="Gene3D" id="2.120.10.80">
    <property type="entry name" value="Kelch-type beta propeller"/>
    <property type="match status" value="2"/>
</dbReference>
<proteinExistence type="predicted"/>
<protein>
    <recommendedName>
        <fullName evidence="3">Kelch domain-containing protein 3</fullName>
    </recommendedName>
</protein>
<dbReference type="GO" id="GO:0003682">
    <property type="term" value="F:chromatin binding"/>
    <property type="evidence" value="ECO:0000318"/>
    <property type="project" value="GO_Central"/>
</dbReference>
<reference evidence="1" key="2">
    <citation type="submission" date="2021-01" db="UniProtKB">
        <authorList>
            <consortium name="EnsemblMetazoa"/>
        </authorList>
    </citation>
    <scope>IDENTIFICATION</scope>
</reference>
<organism evidence="1 2">
    <name type="scientific">Strongylocentrotus purpuratus</name>
    <name type="common">Purple sea urchin</name>
    <dbReference type="NCBI Taxonomy" id="7668"/>
    <lineage>
        <taxon>Eukaryota</taxon>
        <taxon>Metazoa</taxon>
        <taxon>Echinodermata</taxon>
        <taxon>Eleutherozoa</taxon>
        <taxon>Echinozoa</taxon>
        <taxon>Echinoidea</taxon>
        <taxon>Euechinoidea</taxon>
        <taxon>Echinacea</taxon>
        <taxon>Camarodonta</taxon>
        <taxon>Echinidea</taxon>
        <taxon>Strongylocentrotidae</taxon>
        <taxon>Strongylocentrotus</taxon>
    </lineage>
</organism>
<evidence type="ECO:0008006" key="3">
    <source>
        <dbReference type="Google" id="ProtNLM"/>
    </source>
</evidence>
<dbReference type="OMA" id="SQETYVF"/>
<dbReference type="SUPFAM" id="SSF117281">
    <property type="entry name" value="Kelch motif"/>
    <property type="match status" value="1"/>
</dbReference>
<dbReference type="OrthoDB" id="432528at2759"/>